<comment type="caution">
    <text evidence="2">The sequence shown here is derived from an EMBL/GenBank/DDBJ whole genome shotgun (WGS) entry which is preliminary data.</text>
</comment>
<sequence>MWDIEQIKQLKARYFRLMDTKDWDGWKDLFTEDCVHHLPAELNAPPQTNAEYLELVPRQLANAFTTHHGHMPEITLVTSTEATGVWAMFDYVLYPDRPTGIKGYGHYHETYRKCDDGKWRISSKRNQRLRVDEIPNPRWAATPDS</sequence>
<dbReference type="OrthoDB" id="3173051at2"/>
<evidence type="ECO:0000313" key="3">
    <source>
        <dbReference type="Proteomes" id="UP000460272"/>
    </source>
</evidence>
<dbReference type="Proteomes" id="UP000460272">
    <property type="component" value="Unassembled WGS sequence"/>
</dbReference>
<dbReference type="CDD" id="cd00531">
    <property type="entry name" value="NTF2_like"/>
    <property type="match status" value="1"/>
</dbReference>
<dbReference type="Pfam" id="PF13577">
    <property type="entry name" value="SnoaL_4"/>
    <property type="match status" value="1"/>
</dbReference>
<protein>
    <submittedName>
        <fullName evidence="2">Nuclear transport factor 2 family protein</fullName>
    </submittedName>
</protein>
<feature type="domain" description="SnoaL-like" evidence="1">
    <location>
        <begin position="2"/>
        <end position="123"/>
    </location>
</feature>
<reference evidence="2 3" key="1">
    <citation type="submission" date="2018-11" db="EMBL/GenBank/DDBJ databases">
        <title>Trebonia kvetii gen.nov., sp.nov., a novel acidophilic actinobacterium, and proposal of the new actinobacterial family Treboniaceae fam. nov.</title>
        <authorList>
            <person name="Rapoport D."/>
            <person name="Sagova-Mareckova M."/>
            <person name="Sedlacek I."/>
            <person name="Provaznik J."/>
            <person name="Kralova S."/>
            <person name="Pavlinic D."/>
            <person name="Benes V."/>
            <person name="Kopecky J."/>
        </authorList>
    </citation>
    <scope>NUCLEOTIDE SEQUENCE [LARGE SCALE GENOMIC DNA]</scope>
    <source>
        <strain evidence="2 3">15Tr583</strain>
    </source>
</reference>
<dbReference type="InterPro" id="IPR032710">
    <property type="entry name" value="NTF2-like_dom_sf"/>
</dbReference>
<organism evidence="2 3">
    <name type="scientific">Trebonia kvetii</name>
    <dbReference type="NCBI Taxonomy" id="2480626"/>
    <lineage>
        <taxon>Bacteria</taxon>
        <taxon>Bacillati</taxon>
        <taxon>Actinomycetota</taxon>
        <taxon>Actinomycetes</taxon>
        <taxon>Streptosporangiales</taxon>
        <taxon>Treboniaceae</taxon>
        <taxon>Trebonia</taxon>
    </lineage>
</organism>
<evidence type="ECO:0000259" key="1">
    <source>
        <dbReference type="Pfam" id="PF13577"/>
    </source>
</evidence>
<accession>A0A6P2C9Z2</accession>
<proteinExistence type="predicted"/>
<dbReference type="Gene3D" id="3.10.450.50">
    <property type="match status" value="1"/>
</dbReference>
<gene>
    <name evidence="2" type="ORF">EAS64_00200</name>
</gene>
<dbReference type="EMBL" id="RPFW01000001">
    <property type="protein sequence ID" value="TVZ07345.1"/>
    <property type="molecule type" value="Genomic_DNA"/>
</dbReference>
<keyword evidence="3" id="KW-1185">Reference proteome</keyword>
<evidence type="ECO:0000313" key="2">
    <source>
        <dbReference type="EMBL" id="TVZ07345.1"/>
    </source>
</evidence>
<name>A0A6P2C9Z2_9ACTN</name>
<dbReference type="AlphaFoldDB" id="A0A6P2C9Z2"/>
<dbReference type="InterPro" id="IPR037401">
    <property type="entry name" value="SnoaL-like"/>
</dbReference>
<dbReference type="SUPFAM" id="SSF54427">
    <property type="entry name" value="NTF2-like"/>
    <property type="match status" value="1"/>
</dbReference>